<evidence type="ECO:0000256" key="6">
    <source>
        <dbReference type="ARBA" id="ARBA00022960"/>
    </source>
</evidence>
<dbReference type="EMBL" id="JAMYXC010000047">
    <property type="protein sequence ID" value="MCP1167651.1"/>
    <property type="molecule type" value="Genomic_DNA"/>
</dbReference>
<keyword evidence="7 9" id="KW-0573">Peptidoglycan synthesis</keyword>
<evidence type="ECO:0000256" key="8">
    <source>
        <dbReference type="ARBA" id="ARBA00023316"/>
    </source>
</evidence>
<name>A0A9X2FMZ2_9RHOB</name>
<dbReference type="PROSITE" id="PS52029">
    <property type="entry name" value="LD_TPASE"/>
    <property type="match status" value="1"/>
</dbReference>
<dbReference type="InterPro" id="IPR038063">
    <property type="entry name" value="Transpep_catalytic_dom"/>
</dbReference>
<protein>
    <submittedName>
        <fullName evidence="11">L,D-transpeptidase family protein</fullName>
    </submittedName>
</protein>
<evidence type="ECO:0000256" key="9">
    <source>
        <dbReference type="PROSITE-ProRule" id="PRU01373"/>
    </source>
</evidence>
<gene>
    <name evidence="11" type="ORF">NHG85_03745</name>
</gene>
<evidence type="ECO:0000256" key="7">
    <source>
        <dbReference type="ARBA" id="ARBA00022984"/>
    </source>
</evidence>
<dbReference type="GO" id="GO:0005576">
    <property type="term" value="C:extracellular region"/>
    <property type="evidence" value="ECO:0007669"/>
    <property type="project" value="TreeGrafter"/>
</dbReference>
<dbReference type="GO" id="GO:0018104">
    <property type="term" value="P:peptidoglycan-protein cross-linking"/>
    <property type="evidence" value="ECO:0007669"/>
    <property type="project" value="TreeGrafter"/>
</dbReference>
<dbReference type="Pfam" id="PF03734">
    <property type="entry name" value="YkuD"/>
    <property type="match status" value="1"/>
</dbReference>
<dbReference type="SUPFAM" id="SSF141523">
    <property type="entry name" value="L,D-transpeptidase catalytic domain-like"/>
    <property type="match status" value="1"/>
</dbReference>
<keyword evidence="3" id="KW-0328">Glycosyltransferase</keyword>
<evidence type="ECO:0000256" key="2">
    <source>
        <dbReference type="ARBA" id="ARBA00005992"/>
    </source>
</evidence>
<evidence type="ECO:0000313" key="12">
    <source>
        <dbReference type="Proteomes" id="UP001139477"/>
    </source>
</evidence>
<dbReference type="PROSITE" id="PS51318">
    <property type="entry name" value="TAT"/>
    <property type="match status" value="1"/>
</dbReference>
<comment type="caution">
    <text evidence="11">The sequence shown here is derived from an EMBL/GenBank/DDBJ whole genome shotgun (WGS) entry which is preliminary data.</text>
</comment>
<keyword evidence="4" id="KW-0808">Transferase</keyword>
<dbReference type="InterPro" id="IPR005490">
    <property type="entry name" value="LD_TPept_cat_dom"/>
</dbReference>
<evidence type="ECO:0000259" key="10">
    <source>
        <dbReference type="PROSITE" id="PS52029"/>
    </source>
</evidence>
<accession>A0A9X2FMZ2</accession>
<reference evidence="11" key="1">
    <citation type="submission" date="2022-06" db="EMBL/GenBank/DDBJ databases">
        <title>Limimaricola sediminis sp. nov., isolated from an intertidal sediment.</title>
        <authorList>
            <person name="Shao X."/>
        </authorList>
    </citation>
    <scope>NUCLEOTIDE SEQUENCE</scope>
    <source>
        <strain evidence="11">ASW11-118</strain>
    </source>
</reference>
<evidence type="ECO:0000256" key="1">
    <source>
        <dbReference type="ARBA" id="ARBA00004752"/>
    </source>
</evidence>
<proteinExistence type="inferred from homology"/>
<dbReference type="Gene3D" id="2.40.440.10">
    <property type="entry name" value="L,D-transpeptidase catalytic domain-like"/>
    <property type="match status" value="1"/>
</dbReference>
<keyword evidence="12" id="KW-1185">Reference proteome</keyword>
<feature type="domain" description="L,D-TPase catalytic" evidence="10">
    <location>
        <begin position="50"/>
        <end position="187"/>
    </location>
</feature>
<organism evidence="11 12">
    <name type="scientific">Limimaricola litoreus</name>
    <dbReference type="NCBI Taxonomy" id="2955316"/>
    <lineage>
        <taxon>Bacteria</taxon>
        <taxon>Pseudomonadati</taxon>
        <taxon>Pseudomonadota</taxon>
        <taxon>Alphaproteobacteria</taxon>
        <taxon>Rhodobacterales</taxon>
        <taxon>Paracoccaceae</taxon>
        <taxon>Limimaricola</taxon>
    </lineage>
</organism>
<dbReference type="GO" id="GO:0008360">
    <property type="term" value="P:regulation of cell shape"/>
    <property type="evidence" value="ECO:0007669"/>
    <property type="project" value="UniProtKB-UniRule"/>
</dbReference>
<dbReference type="AlphaFoldDB" id="A0A9X2FMZ2"/>
<keyword evidence="5" id="KW-0378">Hydrolase</keyword>
<dbReference type="Proteomes" id="UP001139477">
    <property type="component" value="Unassembled WGS sequence"/>
</dbReference>
<evidence type="ECO:0000313" key="11">
    <source>
        <dbReference type="EMBL" id="MCP1167651.1"/>
    </source>
</evidence>
<keyword evidence="6 9" id="KW-0133">Cell shape</keyword>
<sequence>MLRRGFLKNAAGGLAVGALPLSGAWGQDAAATATPIPPREVPIAKGIPAGQIHIMPDDFALYWTLPGARALRYAVGVGRDTLYEAGSFVIQTKKEWPSWTPTPGMLEREPEVYEKWAGGMPGGVDNPLGARALYLFNDGYDTFLRIHSTNRAQTNGTAVSNGCARLVNDQIIDLYEKVPLETRMFLYPKAGQSAGSGHAHG</sequence>
<feature type="active site" description="Proton donor/acceptor" evidence="9">
    <location>
        <position position="147"/>
    </location>
</feature>
<dbReference type="PANTHER" id="PTHR30582:SF24">
    <property type="entry name" value="L,D-TRANSPEPTIDASE ERFK_SRFK-RELATED"/>
    <property type="match status" value="1"/>
</dbReference>
<evidence type="ECO:0000256" key="5">
    <source>
        <dbReference type="ARBA" id="ARBA00022801"/>
    </source>
</evidence>
<dbReference type="GO" id="GO:0071972">
    <property type="term" value="F:peptidoglycan L,D-transpeptidase activity"/>
    <property type="evidence" value="ECO:0007669"/>
    <property type="project" value="TreeGrafter"/>
</dbReference>
<comment type="pathway">
    <text evidence="1 9">Cell wall biogenesis; peptidoglycan biosynthesis.</text>
</comment>
<keyword evidence="8 9" id="KW-0961">Cell wall biogenesis/degradation</keyword>
<dbReference type="InterPro" id="IPR050979">
    <property type="entry name" value="LD-transpeptidase"/>
</dbReference>
<comment type="similarity">
    <text evidence="2">Belongs to the YkuD family.</text>
</comment>
<feature type="active site" description="Nucleophile" evidence="9">
    <location>
        <position position="163"/>
    </location>
</feature>
<dbReference type="PANTHER" id="PTHR30582">
    <property type="entry name" value="L,D-TRANSPEPTIDASE"/>
    <property type="match status" value="1"/>
</dbReference>
<dbReference type="GO" id="GO:0016757">
    <property type="term" value="F:glycosyltransferase activity"/>
    <property type="evidence" value="ECO:0007669"/>
    <property type="project" value="UniProtKB-KW"/>
</dbReference>
<evidence type="ECO:0000256" key="4">
    <source>
        <dbReference type="ARBA" id="ARBA00022679"/>
    </source>
</evidence>
<dbReference type="InterPro" id="IPR006311">
    <property type="entry name" value="TAT_signal"/>
</dbReference>
<evidence type="ECO:0000256" key="3">
    <source>
        <dbReference type="ARBA" id="ARBA00022676"/>
    </source>
</evidence>
<dbReference type="GO" id="GO:0071555">
    <property type="term" value="P:cell wall organization"/>
    <property type="evidence" value="ECO:0007669"/>
    <property type="project" value="UniProtKB-UniRule"/>
</dbReference>
<dbReference type="CDD" id="cd16913">
    <property type="entry name" value="YkuD_like"/>
    <property type="match status" value="1"/>
</dbReference>